<evidence type="ECO:0000313" key="3">
    <source>
        <dbReference type="Proteomes" id="UP000636793"/>
    </source>
</evidence>
<gene>
    <name evidence="2" type="ORF">GCM10011492_39220</name>
</gene>
<reference evidence="2" key="1">
    <citation type="journal article" date="2014" name="Int. J. Syst. Evol. Microbiol.">
        <title>Complete genome sequence of Corynebacterium casei LMG S-19264T (=DSM 44701T), isolated from a smear-ripened cheese.</title>
        <authorList>
            <consortium name="US DOE Joint Genome Institute (JGI-PGF)"/>
            <person name="Walter F."/>
            <person name="Albersmeier A."/>
            <person name="Kalinowski J."/>
            <person name="Ruckert C."/>
        </authorList>
    </citation>
    <scope>NUCLEOTIDE SEQUENCE</scope>
    <source>
        <strain evidence="2">CGMCC 1.15085</strain>
    </source>
</reference>
<reference evidence="2" key="2">
    <citation type="submission" date="2020-09" db="EMBL/GenBank/DDBJ databases">
        <authorList>
            <person name="Sun Q."/>
            <person name="Zhou Y."/>
        </authorList>
    </citation>
    <scope>NUCLEOTIDE SEQUENCE</scope>
    <source>
        <strain evidence="2">CGMCC 1.15085</strain>
    </source>
</reference>
<comment type="caution">
    <text evidence="2">The sequence shown here is derived from an EMBL/GenBank/DDBJ whole genome shotgun (WGS) entry which is preliminary data.</text>
</comment>
<sequence length="313" mass="30895">MSAAASRCAVGVDIGGTKTVAALVDGSGAVIGRAAEPTPGGDGPDAILATALRLVKAVADGTRPLGVGIGSAGVIDHRSGVVLSATSVLRDWAGTLVRERISDATALPVQVVNDVHAHALGEAWIGAAAGAGSMLMVAVGTGVGASFVHGGEVLFGAHCVAGHLGHVPSAAAGSRLCVCGRVGHLEAVAAGPALTASYSELVGRPVSTLQEVVRDAVAGSEAARVVVTDGAKALGAAVGGAVNLLDPEVVVIGGGVVGAGQMWWRPMERALRDELLPATADVQVCGSRLGSDAALVGAARLVLTDDFRTKGKR</sequence>
<dbReference type="InterPro" id="IPR000600">
    <property type="entry name" value="ROK"/>
</dbReference>
<dbReference type="PANTHER" id="PTHR18964">
    <property type="entry name" value="ROK (REPRESSOR, ORF, KINASE) FAMILY"/>
    <property type="match status" value="1"/>
</dbReference>
<comment type="similarity">
    <text evidence="1">Belongs to the ROK (NagC/XylR) family.</text>
</comment>
<dbReference type="EMBL" id="BMHI01000006">
    <property type="protein sequence ID" value="GGB44298.1"/>
    <property type="molecule type" value="Genomic_DNA"/>
</dbReference>
<dbReference type="AlphaFoldDB" id="A0A916TGN0"/>
<dbReference type="Gene3D" id="3.30.420.40">
    <property type="match status" value="2"/>
</dbReference>
<dbReference type="SUPFAM" id="SSF53067">
    <property type="entry name" value="Actin-like ATPase domain"/>
    <property type="match status" value="1"/>
</dbReference>
<protein>
    <submittedName>
        <fullName evidence="2">Transcriptional regulator</fullName>
    </submittedName>
</protein>
<dbReference type="RefSeq" id="WP_188838751.1">
    <property type="nucleotide sequence ID" value="NZ_BMHI01000006.1"/>
</dbReference>
<organism evidence="2 3">
    <name type="scientific">Flexivirga endophytica</name>
    <dbReference type="NCBI Taxonomy" id="1849103"/>
    <lineage>
        <taxon>Bacteria</taxon>
        <taxon>Bacillati</taxon>
        <taxon>Actinomycetota</taxon>
        <taxon>Actinomycetes</taxon>
        <taxon>Micrococcales</taxon>
        <taxon>Dermacoccaceae</taxon>
        <taxon>Flexivirga</taxon>
    </lineage>
</organism>
<keyword evidence="3" id="KW-1185">Reference proteome</keyword>
<evidence type="ECO:0000256" key="1">
    <source>
        <dbReference type="ARBA" id="ARBA00006479"/>
    </source>
</evidence>
<dbReference type="PANTHER" id="PTHR18964:SF169">
    <property type="entry name" value="N-ACETYLMANNOSAMINE KINASE"/>
    <property type="match status" value="1"/>
</dbReference>
<proteinExistence type="inferred from homology"/>
<evidence type="ECO:0000313" key="2">
    <source>
        <dbReference type="EMBL" id="GGB44298.1"/>
    </source>
</evidence>
<dbReference type="InterPro" id="IPR043129">
    <property type="entry name" value="ATPase_NBD"/>
</dbReference>
<accession>A0A916TGN0</accession>
<dbReference type="Proteomes" id="UP000636793">
    <property type="component" value="Unassembled WGS sequence"/>
</dbReference>
<dbReference type="Pfam" id="PF00480">
    <property type="entry name" value="ROK"/>
    <property type="match status" value="1"/>
</dbReference>
<name>A0A916TGN0_9MICO</name>